<dbReference type="AlphaFoldDB" id="X1FQ96"/>
<evidence type="ECO:0000313" key="1">
    <source>
        <dbReference type="EMBL" id="GAH34700.1"/>
    </source>
</evidence>
<sequence length="77" mass="9084">MVLKRYEDKPWEWKDNECFLNANKEADCDGVMELKDVNIKSGSLRTFTEEGKDVHDYVSPYLEKIWVCNKCGFVFVE</sequence>
<dbReference type="EMBL" id="BARU01009263">
    <property type="protein sequence ID" value="GAH34700.1"/>
    <property type="molecule type" value="Genomic_DNA"/>
</dbReference>
<accession>X1FQ96</accession>
<organism evidence="1">
    <name type="scientific">marine sediment metagenome</name>
    <dbReference type="NCBI Taxonomy" id="412755"/>
    <lineage>
        <taxon>unclassified sequences</taxon>
        <taxon>metagenomes</taxon>
        <taxon>ecological metagenomes</taxon>
    </lineage>
</organism>
<gene>
    <name evidence="1" type="ORF">S03H2_17906</name>
</gene>
<comment type="caution">
    <text evidence="1">The sequence shown here is derived from an EMBL/GenBank/DDBJ whole genome shotgun (WGS) entry which is preliminary data.</text>
</comment>
<name>X1FQ96_9ZZZZ</name>
<reference evidence="1" key="1">
    <citation type="journal article" date="2014" name="Front. Microbiol.">
        <title>High frequency of phylogenetically diverse reductive dehalogenase-homologous genes in deep subseafloor sedimentary metagenomes.</title>
        <authorList>
            <person name="Kawai M."/>
            <person name="Futagami T."/>
            <person name="Toyoda A."/>
            <person name="Takaki Y."/>
            <person name="Nishi S."/>
            <person name="Hori S."/>
            <person name="Arai W."/>
            <person name="Tsubouchi T."/>
            <person name="Morono Y."/>
            <person name="Uchiyama I."/>
            <person name="Ito T."/>
            <person name="Fujiyama A."/>
            <person name="Inagaki F."/>
            <person name="Takami H."/>
        </authorList>
    </citation>
    <scope>NUCLEOTIDE SEQUENCE</scope>
    <source>
        <strain evidence="1">Expedition CK06-06</strain>
    </source>
</reference>
<proteinExistence type="predicted"/>
<protein>
    <submittedName>
        <fullName evidence="1">Uncharacterized protein</fullName>
    </submittedName>
</protein>